<dbReference type="InterPro" id="IPR050923">
    <property type="entry name" value="Cell_Proc_Reg/RNA_Proc"/>
</dbReference>
<sequence>MNRKHRKRHHSHTDEEAEKETTFFQKRQAERHSNNEDLRSKHHKRQKQKRHTEDSSPPRIQRRDQSRDKKRSEMYDPNIRIKQEKIDDENFRHQHRERSRNNERRREQRRERDVAGGDFGLNTIQIKSEDAPEEKKDDKQKPNFQLSGKLTEDTNTFRGVVIKYNEPPESMKPKRRWRLYPFKGDTALPVLHIHRQSAYLLGRDRKIADIPIDHPSCSKQQAVLQFRAMPYTRPDGTPGRRVRPYIIDLESANGTYLNNEKIEPKRYYELREKDVVKFGFSTREYVVLHDSVDLSEVTAGDDMEEV</sequence>
<dbReference type="FunFam" id="2.60.200.20:FF:000008">
    <property type="entry name" value="smad nuclear-interacting protein 1"/>
    <property type="match status" value="1"/>
</dbReference>
<dbReference type="VEuPathDB" id="VectorBase:BGLAX_051632"/>
<evidence type="ECO:0000256" key="1">
    <source>
        <dbReference type="ARBA" id="ARBA00004123"/>
    </source>
</evidence>
<evidence type="ECO:0000256" key="2">
    <source>
        <dbReference type="ARBA" id="ARBA00022499"/>
    </source>
</evidence>
<dbReference type="Gene3D" id="2.60.200.20">
    <property type="match status" value="1"/>
</dbReference>
<dbReference type="SMART" id="SM00240">
    <property type="entry name" value="FHA"/>
    <property type="match status" value="1"/>
</dbReference>
<feature type="compositionally biased region" description="Basic residues" evidence="12">
    <location>
        <begin position="40"/>
        <end position="50"/>
    </location>
</feature>
<evidence type="ECO:0000256" key="8">
    <source>
        <dbReference type="ARBA" id="ARBA00023158"/>
    </source>
</evidence>
<keyword evidence="5" id="KW-0747">Spliceosome</keyword>
<evidence type="ECO:0000256" key="3">
    <source>
        <dbReference type="ARBA" id="ARBA00022553"/>
    </source>
</evidence>
<keyword evidence="7" id="KW-0175">Coiled coil</keyword>
<feature type="compositionally biased region" description="Basic and acidic residues" evidence="12">
    <location>
        <begin position="99"/>
        <end position="115"/>
    </location>
</feature>
<evidence type="ECO:0000256" key="12">
    <source>
        <dbReference type="SAM" id="MobiDB-lite"/>
    </source>
</evidence>
<dbReference type="SUPFAM" id="SSF49879">
    <property type="entry name" value="SMAD/FHA domain"/>
    <property type="match status" value="1"/>
</dbReference>
<keyword evidence="9" id="KW-0508">mRNA splicing</keyword>
<dbReference type="GO" id="GO:0005681">
    <property type="term" value="C:spliceosomal complex"/>
    <property type="evidence" value="ECO:0007669"/>
    <property type="project" value="UniProtKB-KW"/>
</dbReference>
<dbReference type="GO" id="GO:0006397">
    <property type="term" value="P:mRNA processing"/>
    <property type="evidence" value="ECO:0007669"/>
    <property type="project" value="UniProtKB-KW"/>
</dbReference>
<dbReference type="GO" id="GO:0031047">
    <property type="term" value="P:regulatory ncRNA-mediated gene silencing"/>
    <property type="evidence" value="ECO:0007669"/>
    <property type="project" value="UniProtKB-KW"/>
</dbReference>
<dbReference type="KEGG" id="bgt:106056585"/>
<keyword evidence="3" id="KW-0597">Phosphoprotein</keyword>
<dbReference type="RefSeq" id="XP_013068852.2">
    <property type="nucleotide sequence ID" value="XM_013213398.2"/>
</dbReference>
<feature type="domain" description="FHA" evidence="13">
    <location>
        <begin position="199"/>
        <end position="262"/>
    </location>
</feature>
<feature type="compositionally biased region" description="Basic and acidic residues" evidence="12">
    <location>
        <begin position="51"/>
        <end position="92"/>
    </location>
</feature>
<keyword evidence="2" id="KW-1017">Isopeptide bond</keyword>
<dbReference type="VEuPathDB" id="VectorBase:BGLB002986"/>
<dbReference type="STRING" id="6526.A0A2C9JIE9"/>
<reference evidence="14" key="1">
    <citation type="submission" date="2020-05" db="UniProtKB">
        <authorList>
            <consortium name="EnsemblMetazoa"/>
        </authorList>
    </citation>
    <scope>IDENTIFICATION</scope>
    <source>
        <strain evidence="14">BB02</strain>
    </source>
</reference>
<evidence type="ECO:0000259" key="13">
    <source>
        <dbReference type="PROSITE" id="PS50006"/>
    </source>
</evidence>
<dbReference type="Pfam" id="PF00498">
    <property type="entry name" value="FHA"/>
    <property type="match status" value="1"/>
</dbReference>
<evidence type="ECO:0000256" key="9">
    <source>
        <dbReference type="ARBA" id="ARBA00023187"/>
    </source>
</evidence>
<evidence type="ECO:0000256" key="4">
    <source>
        <dbReference type="ARBA" id="ARBA00022664"/>
    </source>
</evidence>
<comment type="function">
    <text evidence="11">Required for pre-mRNA splicing as component of the spliceosome. As a component of the minor spliceosome, involved in the splicing of U12-type introns in pre-mRNAs. Down-regulates NF-kappa-B signaling by competing with RELA for CREBBP/EP300 binding. Involved in the microRNA (miRNA) biogenesis. May be involved in cyclin-D1/CCND1 mRNA stability through the SNARP complex which associates with both the 3'end of the CCND1 gene and its mRNA.</text>
</comment>
<dbReference type="PROSITE" id="PS50006">
    <property type="entry name" value="FHA_DOMAIN"/>
    <property type="match status" value="1"/>
</dbReference>
<dbReference type="InterPro" id="IPR000253">
    <property type="entry name" value="FHA_dom"/>
</dbReference>
<organism evidence="14 15">
    <name type="scientific">Biomphalaria glabrata</name>
    <name type="common">Bloodfluke planorb</name>
    <name type="synonym">Freshwater snail</name>
    <dbReference type="NCBI Taxonomy" id="6526"/>
    <lineage>
        <taxon>Eukaryota</taxon>
        <taxon>Metazoa</taxon>
        <taxon>Spiralia</taxon>
        <taxon>Lophotrochozoa</taxon>
        <taxon>Mollusca</taxon>
        <taxon>Gastropoda</taxon>
        <taxon>Heterobranchia</taxon>
        <taxon>Euthyneura</taxon>
        <taxon>Panpulmonata</taxon>
        <taxon>Hygrophila</taxon>
        <taxon>Lymnaeoidea</taxon>
        <taxon>Planorbidae</taxon>
        <taxon>Biomphalaria</taxon>
    </lineage>
</organism>
<comment type="subcellular location">
    <subcellularLocation>
        <location evidence="1">Nucleus</location>
    </subcellularLocation>
</comment>
<feature type="region of interest" description="Disordered" evidence="12">
    <location>
        <begin position="1"/>
        <end position="150"/>
    </location>
</feature>
<dbReference type="EnsemblMetazoa" id="BGLB002986-RB">
    <property type="protein sequence ID" value="BGLB002986-PB"/>
    <property type="gene ID" value="BGLB002986"/>
</dbReference>
<dbReference type="AlphaFoldDB" id="A0A2C9JIE9"/>
<evidence type="ECO:0000313" key="14">
    <source>
        <dbReference type="EnsemblMetazoa" id="BGLB002986-PB"/>
    </source>
</evidence>
<keyword evidence="6" id="KW-0832">Ubl conjugation</keyword>
<evidence type="ECO:0000256" key="11">
    <source>
        <dbReference type="ARBA" id="ARBA00055964"/>
    </source>
</evidence>
<feature type="compositionally biased region" description="Basic and acidic residues" evidence="12">
    <location>
        <begin position="127"/>
        <end position="141"/>
    </location>
</feature>
<dbReference type="GO" id="GO:0008380">
    <property type="term" value="P:RNA splicing"/>
    <property type="evidence" value="ECO:0007669"/>
    <property type="project" value="UniProtKB-KW"/>
</dbReference>
<keyword evidence="8" id="KW-0943">RNA-mediated gene silencing</keyword>
<dbReference type="OrthoDB" id="444265at2759"/>
<dbReference type="InterPro" id="IPR008984">
    <property type="entry name" value="SMAD_FHA_dom_sf"/>
</dbReference>
<protein>
    <recommendedName>
        <fullName evidence="13">FHA domain-containing protein</fullName>
    </recommendedName>
</protein>
<evidence type="ECO:0000256" key="10">
    <source>
        <dbReference type="ARBA" id="ARBA00023242"/>
    </source>
</evidence>
<evidence type="ECO:0000313" key="15">
    <source>
        <dbReference type="Proteomes" id="UP000076420"/>
    </source>
</evidence>
<feature type="compositionally biased region" description="Basic residues" evidence="12">
    <location>
        <begin position="1"/>
        <end position="11"/>
    </location>
</feature>
<dbReference type="Proteomes" id="UP000076420">
    <property type="component" value="Unassembled WGS sequence"/>
</dbReference>
<evidence type="ECO:0000256" key="7">
    <source>
        <dbReference type="ARBA" id="ARBA00023054"/>
    </source>
</evidence>
<keyword evidence="10" id="KW-0539">Nucleus</keyword>
<feature type="compositionally biased region" description="Basic and acidic residues" evidence="12">
    <location>
        <begin position="27"/>
        <end position="39"/>
    </location>
</feature>
<accession>A0A2C9JIE9</accession>
<gene>
    <name evidence="14" type="primary">106056585</name>
</gene>
<dbReference type="CDD" id="cd22718">
    <property type="entry name" value="FHA_SNIP1"/>
    <property type="match status" value="1"/>
</dbReference>
<evidence type="ECO:0000256" key="5">
    <source>
        <dbReference type="ARBA" id="ARBA00022728"/>
    </source>
</evidence>
<dbReference type="PANTHER" id="PTHR23308">
    <property type="entry name" value="NUCLEAR INHIBITOR OF PROTEIN PHOSPHATASE-1"/>
    <property type="match status" value="1"/>
</dbReference>
<proteinExistence type="predicted"/>
<evidence type="ECO:0000256" key="6">
    <source>
        <dbReference type="ARBA" id="ARBA00022843"/>
    </source>
</evidence>
<keyword evidence="4" id="KW-0507">mRNA processing</keyword>
<name>A0A2C9JIE9_BIOGL</name>